<dbReference type="GO" id="GO:0051920">
    <property type="term" value="F:peroxiredoxin activity"/>
    <property type="evidence" value="ECO:0007669"/>
    <property type="project" value="InterPro"/>
</dbReference>
<organism evidence="2 3">
    <name type="scientific">Embleya scabrispora</name>
    <dbReference type="NCBI Taxonomy" id="159449"/>
    <lineage>
        <taxon>Bacteria</taxon>
        <taxon>Bacillati</taxon>
        <taxon>Actinomycetota</taxon>
        <taxon>Actinomycetes</taxon>
        <taxon>Kitasatosporales</taxon>
        <taxon>Streptomycetaceae</taxon>
        <taxon>Embleya</taxon>
    </lineage>
</organism>
<dbReference type="PANTHER" id="PTHR34846">
    <property type="entry name" value="4-CARBOXYMUCONOLACTONE DECARBOXYLASE FAMILY PROTEIN (AFU_ORTHOLOGUE AFUA_6G11590)"/>
    <property type="match status" value="1"/>
</dbReference>
<dbReference type="NCBIfam" id="TIGR00778">
    <property type="entry name" value="ahpD_dom"/>
    <property type="match status" value="1"/>
</dbReference>
<dbReference type="InterPro" id="IPR003779">
    <property type="entry name" value="CMD-like"/>
</dbReference>
<evidence type="ECO:0000259" key="1">
    <source>
        <dbReference type="Pfam" id="PF02627"/>
    </source>
</evidence>
<dbReference type="AlphaFoldDB" id="A0A1T3P7Q8"/>
<accession>A0A1T3P7Q8</accession>
<dbReference type="Pfam" id="PF02627">
    <property type="entry name" value="CMD"/>
    <property type="match status" value="1"/>
</dbReference>
<dbReference type="RefSeq" id="WP_078979268.1">
    <property type="nucleotide sequence ID" value="NZ_MWQN01000001.1"/>
</dbReference>
<proteinExistence type="predicted"/>
<keyword evidence="3" id="KW-1185">Reference proteome</keyword>
<dbReference type="EMBL" id="MWQN01000001">
    <property type="protein sequence ID" value="OPC84955.1"/>
    <property type="molecule type" value="Genomic_DNA"/>
</dbReference>
<dbReference type="STRING" id="159449.B4N89_10705"/>
<protein>
    <recommendedName>
        <fullName evidence="1">Carboxymuconolactone decarboxylase-like domain-containing protein</fullName>
    </recommendedName>
</protein>
<comment type="caution">
    <text evidence="2">The sequence shown here is derived from an EMBL/GenBank/DDBJ whole genome shotgun (WGS) entry which is preliminary data.</text>
</comment>
<dbReference type="InterPro" id="IPR029032">
    <property type="entry name" value="AhpD-like"/>
</dbReference>
<dbReference type="PANTHER" id="PTHR34846:SF10">
    <property type="entry name" value="CYTOPLASMIC PROTEIN"/>
    <property type="match status" value="1"/>
</dbReference>
<dbReference type="OrthoDB" id="9801997at2"/>
<dbReference type="SUPFAM" id="SSF69118">
    <property type="entry name" value="AhpD-like"/>
    <property type="match status" value="1"/>
</dbReference>
<dbReference type="InterPro" id="IPR004675">
    <property type="entry name" value="AhpD_core"/>
</dbReference>
<evidence type="ECO:0000313" key="2">
    <source>
        <dbReference type="EMBL" id="OPC84955.1"/>
    </source>
</evidence>
<feature type="domain" description="Carboxymuconolactone decarboxylase-like" evidence="1">
    <location>
        <begin position="28"/>
        <end position="106"/>
    </location>
</feature>
<dbReference type="Proteomes" id="UP000190037">
    <property type="component" value="Unassembled WGS sequence"/>
</dbReference>
<reference evidence="2 3" key="1">
    <citation type="submission" date="2017-03" db="EMBL/GenBank/DDBJ databases">
        <title>Draft genome sequence of Streptomyces scabrisporus NF3, endophyte isolated from Amphipterygium adstringens.</title>
        <authorList>
            <person name="Vazquez M."/>
            <person name="Ceapa C.D."/>
            <person name="Rodriguez Luna D."/>
            <person name="Sanchez Esquivel S."/>
        </authorList>
    </citation>
    <scope>NUCLEOTIDE SEQUENCE [LARGE SCALE GENOMIC DNA]</scope>
    <source>
        <strain evidence="2 3">NF3</strain>
    </source>
</reference>
<name>A0A1T3P7Q8_9ACTN</name>
<dbReference type="Gene3D" id="1.20.1290.10">
    <property type="entry name" value="AhpD-like"/>
    <property type="match status" value="1"/>
</dbReference>
<sequence length="167" mass="18180">MSIQEVTEETPVAGEPARLPVKALHGAAYKAAVALSKAAAEGLDPIVAELIKIRASQINGCAYCVDMHTKDAREIGETEQRMHAIPVWRETPFFTARERAVLALTEAVTLLTEGHVPAPVWDEAAKYFDDVEMAQIIWSIAAINTLNRAGVATRAWVAGSYRPDLAR</sequence>
<gene>
    <name evidence="2" type="ORF">B4N89_10705</name>
</gene>
<evidence type="ECO:0000313" key="3">
    <source>
        <dbReference type="Proteomes" id="UP000190037"/>
    </source>
</evidence>